<dbReference type="GO" id="GO:0046872">
    <property type="term" value="F:metal ion binding"/>
    <property type="evidence" value="ECO:0007669"/>
    <property type="project" value="UniProtKB-KW"/>
</dbReference>
<feature type="transmembrane region" description="Helical" evidence="9">
    <location>
        <begin position="193"/>
        <end position="215"/>
    </location>
</feature>
<feature type="transmembrane region" description="Helical" evidence="9">
    <location>
        <begin position="304"/>
        <end position="326"/>
    </location>
</feature>
<evidence type="ECO:0000256" key="9">
    <source>
        <dbReference type="SAM" id="Phobius"/>
    </source>
</evidence>
<evidence type="ECO:0000313" key="10">
    <source>
        <dbReference type="EMBL" id="CAB3266324.1"/>
    </source>
</evidence>
<dbReference type="GO" id="GO:0005886">
    <property type="term" value="C:plasma membrane"/>
    <property type="evidence" value="ECO:0007669"/>
    <property type="project" value="TreeGrafter"/>
</dbReference>
<evidence type="ECO:0000256" key="2">
    <source>
        <dbReference type="ARBA" id="ARBA00022448"/>
    </source>
</evidence>
<organism evidence="10">
    <name type="scientific">Phallusia mammillata</name>
    <dbReference type="NCBI Taxonomy" id="59560"/>
    <lineage>
        <taxon>Eukaryota</taxon>
        <taxon>Metazoa</taxon>
        <taxon>Chordata</taxon>
        <taxon>Tunicata</taxon>
        <taxon>Ascidiacea</taxon>
        <taxon>Phlebobranchia</taxon>
        <taxon>Ascidiidae</taxon>
        <taxon>Phallusia</taxon>
    </lineage>
</organism>
<dbReference type="Pfam" id="PF00209">
    <property type="entry name" value="SNF"/>
    <property type="match status" value="1"/>
</dbReference>
<keyword evidence="7" id="KW-1015">Disulfide bond</keyword>
<dbReference type="InterPro" id="IPR037272">
    <property type="entry name" value="SNS_sf"/>
</dbReference>
<dbReference type="AlphaFoldDB" id="A0A6F9DS98"/>
<keyword evidence="3 8" id="KW-0812">Transmembrane</keyword>
<feature type="disulfide bond" evidence="7">
    <location>
        <begin position="127"/>
        <end position="136"/>
    </location>
</feature>
<evidence type="ECO:0000256" key="3">
    <source>
        <dbReference type="ARBA" id="ARBA00022692"/>
    </source>
</evidence>
<keyword evidence="5 9" id="KW-0472">Membrane</keyword>
<dbReference type="PRINTS" id="PR00176">
    <property type="entry name" value="NANEUSMPORT"/>
</dbReference>
<evidence type="ECO:0000256" key="6">
    <source>
        <dbReference type="PIRSR" id="PIRSR600175-1"/>
    </source>
</evidence>
<dbReference type="PANTHER" id="PTHR11616">
    <property type="entry name" value="SODIUM/CHLORIDE DEPENDENT TRANSPORTER"/>
    <property type="match status" value="1"/>
</dbReference>
<comment type="similarity">
    <text evidence="8">Belongs to the sodium:neurotransmitter symporter (SNF) (TC 2.A.22) family.</text>
</comment>
<feature type="binding site" evidence="6">
    <location>
        <position position="378"/>
    </location>
    <ligand>
        <name>Na(+)</name>
        <dbReference type="ChEBI" id="CHEBI:29101"/>
        <label>1</label>
    </ligand>
</feature>
<keyword evidence="6" id="KW-0915">Sodium</keyword>
<evidence type="ECO:0000256" key="1">
    <source>
        <dbReference type="ARBA" id="ARBA00004141"/>
    </source>
</evidence>
<feature type="transmembrane region" description="Helical" evidence="9">
    <location>
        <begin position="438"/>
        <end position="460"/>
    </location>
</feature>
<accession>A0A6F9DS98</accession>
<dbReference type="GO" id="GO:0035725">
    <property type="term" value="P:sodium ion transmembrane transport"/>
    <property type="evidence" value="ECO:0007669"/>
    <property type="project" value="TreeGrafter"/>
</dbReference>
<evidence type="ECO:0000256" key="5">
    <source>
        <dbReference type="ARBA" id="ARBA00023136"/>
    </source>
</evidence>
<dbReference type="PROSITE" id="PS00610">
    <property type="entry name" value="NA_NEUROTRAN_SYMP_1"/>
    <property type="match status" value="1"/>
</dbReference>
<sequence length="536" mass="59187">MPNNERDTWDRPIESLFAQVGYCVGLGNLWRFPYLCQKNGGGVFLIPYCLALMVISIPLYIVEVGIGQLTNRGKAAAWNRLPLMKGIGYASVVLTVVVMIPYMLVMAWSILYLGHSMTTEFLPWTTCDNPWNTNSCVTLDKVMNNSLTKSNASLEFNQSISISYTKESLSQVQFWRNYVLRISNPENGIDGEFNWPMLCATIAAFITVFLVTVGGIKVGGKVVYFTASFPYVILVALLIRGVTLEGASKGIRAYLFPNLSHLAKAQVWVDAVSQATYTFGIGFAALTAFGGYNRHKNNFYRSTFVVVCLGCVTSLTMGLATFSVLGHLAHVMGIDINNVVQSGPGLVFQVFPVALALMPASKLWTAMFFLMIYFVAIDTSFSEFEGLMAVIGDAFPATVSTRLKRAGTNTILGTAFFAACLSQLPPQGIYIFEMFNTYGGSGISMIFVAFSEAVTIGWLWNAEQFKRDVKQMTGSNLAKPIIYCYKFLTPLVTLFVLFFFIIKWEPLTVGDFVYPTWANVLGGSCLCVLYSVSHLL</sequence>
<evidence type="ECO:0000256" key="4">
    <source>
        <dbReference type="ARBA" id="ARBA00022989"/>
    </source>
</evidence>
<feature type="transmembrane region" description="Helical" evidence="9">
    <location>
        <begin position="411"/>
        <end position="432"/>
    </location>
</feature>
<feature type="transmembrane region" description="Helical" evidence="9">
    <location>
        <begin position="275"/>
        <end position="292"/>
    </location>
</feature>
<dbReference type="GO" id="GO:0006865">
    <property type="term" value="P:amino acid transport"/>
    <property type="evidence" value="ECO:0007669"/>
    <property type="project" value="TreeGrafter"/>
</dbReference>
<dbReference type="PANTHER" id="PTHR11616:SF309">
    <property type="entry name" value="TRANSPORTER"/>
    <property type="match status" value="1"/>
</dbReference>
<protein>
    <recommendedName>
        <fullName evidence="8">Transporter</fullName>
    </recommendedName>
</protein>
<dbReference type="InterPro" id="IPR000175">
    <property type="entry name" value="Na/ntran_symport"/>
</dbReference>
<dbReference type="GO" id="GO:0015293">
    <property type="term" value="F:symporter activity"/>
    <property type="evidence" value="ECO:0007669"/>
    <property type="project" value="UniProtKB-KW"/>
</dbReference>
<feature type="transmembrane region" description="Helical" evidence="9">
    <location>
        <begin position="481"/>
        <end position="502"/>
    </location>
</feature>
<reference evidence="10" key="1">
    <citation type="submission" date="2020-04" db="EMBL/GenBank/DDBJ databases">
        <authorList>
            <person name="Neveu A P."/>
        </authorList>
    </citation>
    <scope>NUCLEOTIDE SEQUENCE</scope>
    <source>
        <tissue evidence="10">Whole embryo</tissue>
    </source>
</reference>
<feature type="binding site" evidence="6">
    <location>
        <position position="21"/>
    </location>
    <ligand>
        <name>Na(+)</name>
        <dbReference type="ChEBI" id="CHEBI:29101"/>
        <label>1</label>
    </ligand>
</feature>
<feature type="transmembrane region" description="Helical" evidence="9">
    <location>
        <begin position="222"/>
        <end position="239"/>
    </location>
</feature>
<dbReference type="PROSITE" id="PS50267">
    <property type="entry name" value="NA_NEUROTRAN_SYMP_3"/>
    <property type="match status" value="1"/>
</dbReference>
<evidence type="ECO:0000256" key="7">
    <source>
        <dbReference type="PIRSR" id="PIRSR600175-2"/>
    </source>
</evidence>
<evidence type="ECO:0000256" key="8">
    <source>
        <dbReference type="RuleBase" id="RU003732"/>
    </source>
</evidence>
<gene>
    <name evidence="10" type="primary">Slc6a8-002</name>
</gene>
<dbReference type="EMBL" id="LR790462">
    <property type="protein sequence ID" value="CAB3266324.1"/>
    <property type="molecule type" value="mRNA"/>
</dbReference>
<keyword evidence="6" id="KW-0479">Metal-binding</keyword>
<proteinExistence type="evidence at transcript level"/>
<feature type="transmembrane region" description="Helical" evidence="9">
    <location>
        <begin position="87"/>
        <end position="113"/>
    </location>
</feature>
<feature type="transmembrane region" description="Helical" evidence="9">
    <location>
        <begin position="514"/>
        <end position="532"/>
    </location>
</feature>
<dbReference type="SUPFAM" id="SSF161070">
    <property type="entry name" value="SNF-like"/>
    <property type="match status" value="1"/>
</dbReference>
<feature type="binding site" evidence="6">
    <location>
        <position position="28"/>
    </location>
    <ligand>
        <name>Na(+)</name>
        <dbReference type="ChEBI" id="CHEBI:29101"/>
        <label>1</label>
    </ligand>
</feature>
<comment type="subcellular location">
    <subcellularLocation>
        <location evidence="1">Membrane</location>
        <topology evidence="1">Multi-pass membrane protein</topology>
    </subcellularLocation>
</comment>
<feature type="transmembrane region" description="Helical" evidence="9">
    <location>
        <begin position="346"/>
        <end position="375"/>
    </location>
</feature>
<keyword evidence="8" id="KW-0769">Symport</keyword>
<keyword evidence="2 8" id="KW-0813">Transport</keyword>
<name>A0A6F9DS98_9ASCI</name>
<keyword evidence="4 9" id="KW-1133">Transmembrane helix</keyword>
<feature type="transmembrane region" description="Helical" evidence="9">
    <location>
        <begin position="45"/>
        <end position="66"/>
    </location>
</feature>
<feature type="binding site" evidence="6">
    <location>
        <position position="24"/>
    </location>
    <ligand>
        <name>Na(+)</name>
        <dbReference type="ChEBI" id="CHEBI:29101"/>
        <label>1</label>
    </ligand>
</feature>